<comment type="similarity">
    <text evidence="1">Belongs to the ThrE exporter (TC 2.A.79) family.</text>
</comment>
<keyword evidence="2" id="KW-0472">Membrane</keyword>
<dbReference type="PANTHER" id="PTHR31082">
    <property type="entry name" value="PHEROMONE-REGULATED MEMBRANE PROTEIN 10"/>
    <property type="match status" value="1"/>
</dbReference>
<dbReference type="InterPro" id="IPR010619">
    <property type="entry name" value="ThrE-like_N"/>
</dbReference>
<evidence type="ECO:0000313" key="5">
    <source>
        <dbReference type="Proteomes" id="UP000662747"/>
    </source>
</evidence>
<dbReference type="EMBL" id="CP071090">
    <property type="protein sequence ID" value="QSQ25366.1"/>
    <property type="molecule type" value="Genomic_DNA"/>
</dbReference>
<feature type="domain" description="Threonine/serine exporter-like N-terminal" evidence="3">
    <location>
        <begin position="19"/>
        <end position="256"/>
    </location>
</feature>
<evidence type="ECO:0000259" key="3">
    <source>
        <dbReference type="Pfam" id="PF06738"/>
    </source>
</evidence>
<feature type="transmembrane region" description="Helical" evidence="2">
    <location>
        <begin position="201"/>
        <end position="219"/>
    </location>
</feature>
<feature type="transmembrane region" description="Helical" evidence="2">
    <location>
        <begin position="149"/>
        <end position="166"/>
    </location>
</feature>
<evidence type="ECO:0000313" key="4">
    <source>
        <dbReference type="EMBL" id="QSQ25366.1"/>
    </source>
</evidence>
<feature type="transmembrane region" description="Helical" evidence="2">
    <location>
        <begin position="387"/>
        <end position="405"/>
    </location>
</feature>
<dbReference type="InterPro" id="IPR051361">
    <property type="entry name" value="ThrE/Ser_Exporter"/>
</dbReference>
<feature type="transmembrane region" description="Helical" evidence="2">
    <location>
        <begin position="275"/>
        <end position="294"/>
    </location>
</feature>
<keyword evidence="2" id="KW-0812">Transmembrane</keyword>
<feature type="transmembrane region" description="Helical" evidence="2">
    <location>
        <begin position="326"/>
        <end position="343"/>
    </location>
</feature>
<dbReference type="PANTHER" id="PTHR31082:SF4">
    <property type="entry name" value="PHEROMONE-REGULATED MEMBRANE PROTEIN 10"/>
    <property type="match status" value="1"/>
</dbReference>
<gene>
    <name evidence="4" type="ORF">JY651_10745</name>
</gene>
<feature type="transmembrane region" description="Helical" evidence="2">
    <location>
        <begin position="124"/>
        <end position="143"/>
    </location>
</feature>
<organism evidence="4 5">
    <name type="scientific">Pyxidicoccus parkwayensis</name>
    <dbReference type="NCBI Taxonomy" id="2813578"/>
    <lineage>
        <taxon>Bacteria</taxon>
        <taxon>Pseudomonadati</taxon>
        <taxon>Myxococcota</taxon>
        <taxon>Myxococcia</taxon>
        <taxon>Myxococcales</taxon>
        <taxon>Cystobacterineae</taxon>
        <taxon>Myxococcaceae</taxon>
        <taxon>Pyxidicoccus</taxon>
    </lineage>
</organism>
<keyword evidence="5" id="KW-1185">Reference proteome</keyword>
<proteinExistence type="inferred from homology"/>
<dbReference type="Pfam" id="PF06738">
    <property type="entry name" value="ThrE"/>
    <property type="match status" value="1"/>
</dbReference>
<accession>A0ABX7P4K9</accession>
<evidence type="ECO:0000256" key="1">
    <source>
        <dbReference type="ARBA" id="ARBA00034125"/>
    </source>
</evidence>
<protein>
    <submittedName>
        <fullName evidence="4">Threonine/serine exporter family protein</fullName>
    </submittedName>
</protein>
<sequence length="417" mass="44255">MQDTAAPPPSREDAAVAFLLDLVRALHLAYLPAHVVEALTKGAARGLGLRLELFTLQSFAATEVTSGERRRVDIERLPFNPHWNLRRTSGLLLLTRAVTTKKLALPEARAELDRILQLPPAYPHWLVFIAYAVYGVAVAARVGGSWRELAVAAPIGFVAGLIHFGTLRSMRIDLQKSFLAAFLGTLVVCGLSRVLPPFDLARALFGGTTLLIPAMVVTLGAEELVSESVEAGMTRLTYGLLRFLLVGVGISAGGRLWTFFLPLPVLSQATPLPEPVVLALVALGGVALTVCMGARQRELPWIVGAVLLAFGTQELTKLLVGGRGSPLLAAFVLGLAGLLYARMPGRTATTIIMPGLLQLAPGFIGTQVIVALLHPRAAASGESFFDVLLVAAQLTLGLVFAAAIIRPRALVLAEQAG</sequence>
<dbReference type="RefSeq" id="WP_206726921.1">
    <property type="nucleotide sequence ID" value="NZ_CP071090.1"/>
</dbReference>
<dbReference type="Proteomes" id="UP000662747">
    <property type="component" value="Chromosome"/>
</dbReference>
<evidence type="ECO:0000256" key="2">
    <source>
        <dbReference type="SAM" id="Phobius"/>
    </source>
</evidence>
<feature type="transmembrane region" description="Helical" evidence="2">
    <location>
        <begin position="301"/>
        <end position="320"/>
    </location>
</feature>
<keyword evidence="2" id="KW-1133">Transmembrane helix</keyword>
<feature type="transmembrane region" description="Helical" evidence="2">
    <location>
        <begin position="355"/>
        <end position="375"/>
    </location>
</feature>
<name>A0ABX7P4K9_9BACT</name>
<reference evidence="4 5" key="1">
    <citation type="submission" date="2021-02" db="EMBL/GenBank/DDBJ databases">
        <title>De Novo genome assembly of isolated myxobacteria.</title>
        <authorList>
            <person name="Stevens D.C."/>
        </authorList>
    </citation>
    <scope>NUCLEOTIDE SEQUENCE [LARGE SCALE GENOMIC DNA]</scope>
    <source>
        <strain evidence="5">SCPEA02</strain>
    </source>
</reference>
<feature type="transmembrane region" description="Helical" evidence="2">
    <location>
        <begin position="240"/>
        <end position="263"/>
    </location>
</feature>